<keyword evidence="2" id="KW-0808">Transferase</keyword>
<dbReference type="PANTHER" id="PTHR13538:SF4">
    <property type="entry name" value="N-ALPHA-ACETYLTRANSFERASE 80"/>
    <property type="match status" value="1"/>
</dbReference>
<evidence type="ECO:0000313" key="3">
    <source>
        <dbReference type="Proteomes" id="UP000478052"/>
    </source>
</evidence>
<dbReference type="Gene3D" id="3.40.630.30">
    <property type="match status" value="1"/>
</dbReference>
<dbReference type="Pfam" id="PF00583">
    <property type="entry name" value="Acetyltransf_1"/>
    <property type="match status" value="1"/>
</dbReference>
<sequence>MERFEVFPLHQNKHLIKQCCAVINSEWPRSEMARLYSLEASCDTLPTSLVLVKEEDSSKTVLGHAKITPIPSIPDGGFIETVVIDNHHRGKGLGKYLMHKTEEYIKTLGLNVAYLSTIDKQEFYSKLGYIQCQPISIYGGCSKMVSVIVPSRKTFMKKQLT</sequence>
<dbReference type="GO" id="GO:0005737">
    <property type="term" value="C:cytoplasm"/>
    <property type="evidence" value="ECO:0007669"/>
    <property type="project" value="TreeGrafter"/>
</dbReference>
<protein>
    <submittedName>
        <fullName evidence="2">N-acetyltransferase 6</fullName>
    </submittedName>
</protein>
<gene>
    <name evidence="2" type="ORF">FWK35_00003993</name>
</gene>
<reference evidence="2 3" key="1">
    <citation type="submission" date="2019-08" db="EMBL/GenBank/DDBJ databases">
        <title>Whole genome of Aphis craccivora.</title>
        <authorList>
            <person name="Voronova N.V."/>
            <person name="Shulinski R.S."/>
            <person name="Bandarenka Y.V."/>
            <person name="Zhorov D.G."/>
            <person name="Warner D."/>
        </authorList>
    </citation>
    <scope>NUCLEOTIDE SEQUENCE [LARGE SCALE GENOMIC DNA]</scope>
    <source>
        <strain evidence="2">180601</strain>
        <tissue evidence="2">Whole Body</tissue>
    </source>
</reference>
<dbReference type="SUPFAM" id="SSF55729">
    <property type="entry name" value="Acyl-CoA N-acyltransferases (Nat)"/>
    <property type="match status" value="1"/>
</dbReference>
<dbReference type="OrthoDB" id="329272at2759"/>
<evidence type="ECO:0000259" key="1">
    <source>
        <dbReference type="PROSITE" id="PS51186"/>
    </source>
</evidence>
<name>A0A6G0ZMN7_APHCR</name>
<dbReference type="InterPro" id="IPR000182">
    <property type="entry name" value="GNAT_dom"/>
</dbReference>
<organism evidence="2 3">
    <name type="scientific">Aphis craccivora</name>
    <name type="common">Cowpea aphid</name>
    <dbReference type="NCBI Taxonomy" id="307492"/>
    <lineage>
        <taxon>Eukaryota</taxon>
        <taxon>Metazoa</taxon>
        <taxon>Ecdysozoa</taxon>
        <taxon>Arthropoda</taxon>
        <taxon>Hexapoda</taxon>
        <taxon>Insecta</taxon>
        <taxon>Pterygota</taxon>
        <taxon>Neoptera</taxon>
        <taxon>Paraneoptera</taxon>
        <taxon>Hemiptera</taxon>
        <taxon>Sternorrhyncha</taxon>
        <taxon>Aphidomorpha</taxon>
        <taxon>Aphidoidea</taxon>
        <taxon>Aphididae</taxon>
        <taxon>Aphidini</taxon>
        <taxon>Aphis</taxon>
        <taxon>Aphis</taxon>
    </lineage>
</organism>
<dbReference type="PANTHER" id="PTHR13538">
    <property type="entry name" value="N-ACETYLTRANSFERASE 6"/>
    <property type="match status" value="1"/>
</dbReference>
<dbReference type="InterPro" id="IPR016181">
    <property type="entry name" value="Acyl_CoA_acyltransferase"/>
</dbReference>
<feature type="domain" description="N-acetyltransferase" evidence="1">
    <location>
        <begin position="4"/>
        <end position="161"/>
    </location>
</feature>
<dbReference type="GO" id="GO:0008080">
    <property type="term" value="F:N-acetyltransferase activity"/>
    <property type="evidence" value="ECO:0007669"/>
    <property type="project" value="InterPro"/>
</dbReference>
<dbReference type="InterPro" id="IPR039840">
    <property type="entry name" value="NAA80"/>
</dbReference>
<dbReference type="Proteomes" id="UP000478052">
    <property type="component" value="Unassembled WGS sequence"/>
</dbReference>
<keyword evidence="3" id="KW-1185">Reference proteome</keyword>
<proteinExistence type="predicted"/>
<evidence type="ECO:0000313" key="2">
    <source>
        <dbReference type="EMBL" id="KAF0772682.1"/>
    </source>
</evidence>
<dbReference type="EMBL" id="VUJU01000148">
    <property type="protein sequence ID" value="KAF0772682.1"/>
    <property type="molecule type" value="Genomic_DNA"/>
</dbReference>
<dbReference type="CDD" id="cd04301">
    <property type="entry name" value="NAT_SF"/>
    <property type="match status" value="1"/>
</dbReference>
<dbReference type="PROSITE" id="PS51186">
    <property type="entry name" value="GNAT"/>
    <property type="match status" value="1"/>
</dbReference>
<accession>A0A6G0ZMN7</accession>
<dbReference type="FunFam" id="3.40.630.30:FF:000076">
    <property type="entry name" value="Blast:N-acetyltransferase 6"/>
    <property type="match status" value="1"/>
</dbReference>
<dbReference type="AlphaFoldDB" id="A0A6G0ZMN7"/>
<dbReference type="GO" id="GO:1905502">
    <property type="term" value="F:acetyl-CoA binding"/>
    <property type="evidence" value="ECO:0007669"/>
    <property type="project" value="TreeGrafter"/>
</dbReference>
<comment type="caution">
    <text evidence="2">The sequence shown here is derived from an EMBL/GenBank/DDBJ whole genome shotgun (WGS) entry which is preliminary data.</text>
</comment>